<keyword evidence="13" id="KW-1185">Reference proteome</keyword>
<keyword evidence="4 8" id="KW-0479">Metal-binding</keyword>
<gene>
    <name evidence="12" type="primary">petC</name>
    <name evidence="12" type="ORF">Lboz_0289</name>
</gene>
<comment type="cofactor">
    <cofactor evidence="8">
        <name>heme c</name>
        <dbReference type="ChEBI" id="CHEBI:61717"/>
    </cofactor>
    <text evidence="8">Binds 1 heme c group covalently per subunit.</text>
</comment>
<evidence type="ECO:0000313" key="12">
    <source>
        <dbReference type="EMBL" id="KTC77336.1"/>
    </source>
</evidence>
<feature type="binding site" description="covalent" evidence="8">
    <location>
        <position position="49"/>
    </location>
    <ligand>
        <name>heme c</name>
        <dbReference type="ChEBI" id="CHEBI:61717"/>
    </ligand>
</feature>
<feature type="binding site" description="covalent" evidence="8">
    <location>
        <position position="53"/>
    </location>
    <ligand>
        <name>heme c</name>
        <dbReference type="ChEBI" id="CHEBI:61717"/>
    </ligand>
</feature>
<dbReference type="AlphaFoldDB" id="A0A0W0S1T4"/>
<keyword evidence="6 8" id="KW-0408">Iron</keyword>
<evidence type="ECO:0000256" key="9">
    <source>
        <dbReference type="SAM" id="Phobius"/>
    </source>
</evidence>
<dbReference type="PANTHER" id="PTHR10266">
    <property type="entry name" value="CYTOCHROME C1"/>
    <property type="match status" value="1"/>
</dbReference>
<evidence type="ECO:0000259" key="11">
    <source>
        <dbReference type="PROSITE" id="PS51007"/>
    </source>
</evidence>
<dbReference type="GO" id="GO:0016020">
    <property type="term" value="C:membrane"/>
    <property type="evidence" value="ECO:0007669"/>
    <property type="project" value="UniProtKB-SubCell"/>
</dbReference>
<dbReference type="Pfam" id="PF02167">
    <property type="entry name" value="Cytochrom_C1"/>
    <property type="match status" value="1"/>
</dbReference>
<feature type="signal peptide" evidence="10">
    <location>
        <begin position="1"/>
        <end position="25"/>
    </location>
</feature>
<keyword evidence="5 9" id="KW-1133">Transmembrane helix</keyword>
<dbReference type="GO" id="GO:0046872">
    <property type="term" value="F:metal ion binding"/>
    <property type="evidence" value="ECO:0007669"/>
    <property type="project" value="UniProtKB-KW"/>
</dbReference>
<dbReference type="InterPro" id="IPR036909">
    <property type="entry name" value="Cyt_c-like_dom_sf"/>
</dbReference>
<evidence type="ECO:0000256" key="7">
    <source>
        <dbReference type="ARBA" id="ARBA00023136"/>
    </source>
</evidence>
<evidence type="ECO:0000256" key="10">
    <source>
        <dbReference type="SAM" id="SignalP"/>
    </source>
</evidence>
<sequence length="225" mass="25744">MRMKGVAFYLPVWFFSLLLHSVALAHSTQVDVQAKASLQRGARLFMNYCSGCHSLNYLRYNHMAKGLGITGFDGRINEDLLKNNLIFTQATVNDPIRIALSPEDAKQWFGIVPPDLSLVAREKGTKWLYSYLNGFYRDDSRPFGTNNRLVPDVAMPNILETLNHELSEDDFNNDLHDLVAFLAYVGEPVQLIRYQIGFYVVSFLFVLFLVALGLKRVYWRKNGIK</sequence>
<dbReference type="PROSITE" id="PS51007">
    <property type="entry name" value="CYTC"/>
    <property type="match status" value="1"/>
</dbReference>
<evidence type="ECO:0000256" key="5">
    <source>
        <dbReference type="ARBA" id="ARBA00022989"/>
    </source>
</evidence>
<dbReference type="EMBL" id="LNXU01000002">
    <property type="protein sequence ID" value="KTC77336.1"/>
    <property type="molecule type" value="Genomic_DNA"/>
</dbReference>
<dbReference type="OrthoDB" id="9798864at2"/>
<evidence type="ECO:0000256" key="8">
    <source>
        <dbReference type="PIRSR" id="PIRSR602326-1"/>
    </source>
</evidence>
<comment type="caution">
    <text evidence="12">The sequence shown here is derived from an EMBL/GenBank/DDBJ whole genome shotgun (WGS) entry which is preliminary data.</text>
</comment>
<dbReference type="Gene3D" id="1.10.760.10">
    <property type="entry name" value="Cytochrome c-like domain"/>
    <property type="match status" value="1"/>
</dbReference>
<dbReference type="PANTHER" id="PTHR10266:SF3">
    <property type="entry name" value="CYTOCHROME C1, HEME PROTEIN, MITOCHONDRIAL"/>
    <property type="match status" value="1"/>
</dbReference>
<proteinExistence type="predicted"/>
<dbReference type="RefSeq" id="WP_058457988.1">
    <property type="nucleotide sequence ID" value="NZ_CAAAIY010000003.1"/>
</dbReference>
<dbReference type="STRING" id="447.Lboz_0289"/>
<feature type="binding site" description="covalent" evidence="8">
    <location>
        <position position="155"/>
    </location>
    <ligand>
        <name>heme c</name>
        <dbReference type="ChEBI" id="CHEBI:61717"/>
    </ligand>
</feature>
<evidence type="ECO:0000256" key="2">
    <source>
        <dbReference type="ARBA" id="ARBA00022617"/>
    </source>
</evidence>
<dbReference type="InterPro" id="IPR009056">
    <property type="entry name" value="Cyt_c-like_dom"/>
</dbReference>
<evidence type="ECO:0000256" key="3">
    <source>
        <dbReference type="ARBA" id="ARBA00022692"/>
    </source>
</evidence>
<feature type="chain" id="PRO_5006911517" evidence="10">
    <location>
        <begin position="26"/>
        <end position="225"/>
    </location>
</feature>
<evidence type="ECO:0000313" key="13">
    <source>
        <dbReference type="Proteomes" id="UP000054695"/>
    </source>
</evidence>
<feature type="transmembrane region" description="Helical" evidence="9">
    <location>
        <begin position="196"/>
        <end position="214"/>
    </location>
</feature>
<dbReference type="Proteomes" id="UP000054695">
    <property type="component" value="Unassembled WGS sequence"/>
</dbReference>
<evidence type="ECO:0000256" key="6">
    <source>
        <dbReference type="ARBA" id="ARBA00023004"/>
    </source>
</evidence>
<keyword evidence="2 8" id="KW-0349">Heme</keyword>
<keyword evidence="3 9" id="KW-0812">Transmembrane</keyword>
<reference evidence="12 13" key="1">
    <citation type="submission" date="2015-11" db="EMBL/GenBank/DDBJ databases">
        <title>Genomic analysis of 38 Legionella species identifies large and diverse effector repertoires.</title>
        <authorList>
            <person name="Burstein D."/>
            <person name="Amaro F."/>
            <person name="Zusman T."/>
            <person name="Lifshitz Z."/>
            <person name="Cohen O."/>
            <person name="Gilbert J.A."/>
            <person name="Pupko T."/>
            <person name="Shuman H.A."/>
            <person name="Segal G."/>
        </authorList>
    </citation>
    <scope>NUCLEOTIDE SEQUENCE [LARGE SCALE GENOMIC DNA]</scope>
    <source>
        <strain evidence="12 13">WIGA</strain>
    </source>
</reference>
<dbReference type="InterPro" id="IPR002326">
    <property type="entry name" value="Cyt_c1"/>
</dbReference>
<organism evidence="12 13">
    <name type="scientific">Legionella bozemanae</name>
    <name type="common">Fluoribacter bozemanae</name>
    <dbReference type="NCBI Taxonomy" id="447"/>
    <lineage>
        <taxon>Bacteria</taxon>
        <taxon>Pseudomonadati</taxon>
        <taxon>Pseudomonadota</taxon>
        <taxon>Gammaproteobacteria</taxon>
        <taxon>Legionellales</taxon>
        <taxon>Legionellaceae</taxon>
        <taxon>Legionella</taxon>
    </lineage>
</organism>
<comment type="subcellular location">
    <subcellularLocation>
        <location evidence="1">Membrane</location>
    </subcellularLocation>
</comment>
<feature type="domain" description="Cytochrome c" evidence="11">
    <location>
        <begin position="36"/>
        <end position="186"/>
    </location>
</feature>
<evidence type="ECO:0000256" key="1">
    <source>
        <dbReference type="ARBA" id="ARBA00004370"/>
    </source>
</evidence>
<accession>A0A0W0S1T4</accession>
<keyword evidence="10" id="KW-0732">Signal</keyword>
<dbReference type="SUPFAM" id="SSF46626">
    <property type="entry name" value="Cytochrome c"/>
    <property type="match status" value="1"/>
</dbReference>
<dbReference type="GO" id="GO:0020037">
    <property type="term" value="F:heme binding"/>
    <property type="evidence" value="ECO:0007669"/>
    <property type="project" value="InterPro"/>
</dbReference>
<evidence type="ECO:0000256" key="4">
    <source>
        <dbReference type="ARBA" id="ARBA00022723"/>
    </source>
</evidence>
<dbReference type="PATRIC" id="fig|447.4.peg.313"/>
<protein>
    <submittedName>
        <fullName evidence="12">Ubiquinol-cytochrome c oxydoreductase, cytochrome c1</fullName>
    </submittedName>
</protein>
<feature type="binding site" description="covalent" evidence="8">
    <location>
        <position position="52"/>
    </location>
    <ligand>
        <name>heme c</name>
        <dbReference type="ChEBI" id="CHEBI:61717"/>
    </ligand>
</feature>
<dbReference type="GO" id="GO:0009055">
    <property type="term" value="F:electron transfer activity"/>
    <property type="evidence" value="ECO:0007669"/>
    <property type="project" value="InterPro"/>
</dbReference>
<name>A0A0W0S1T4_LEGBO</name>
<keyword evidence="7 9" id="KW-0472">Membrane</keyword>